<keyword evidence="2" id="KW-1185">Reference proteome</keyword>
<proteinExistence type="predicted"/>
<evidence type="ECO:0000313" key="2">
    <source>
        <dbReference type="Proteomes" id="UP000692954"/>
    </source>
</evidence>
<dbReference type="Proteomes" id="UP000692954">
    <property type="component" value="Unassembled WGS sequence"/>
</dbReference>
<organism evidence="1 2">
    <name type="scientific">Paramecium sonneborni</name>
    <dbReference type="NCBI Taxonomy" id="65129"/>
    <lineage>
        <taxon>Eukaryota</taxon>
        <taxon>Sar</taxon>
        <taxon>Alveolata</taxon>
        <taxon>Ciliophora</taxon>
        <taxon>Intramacronucleata</taxon>
        <taxon>Oligohymenophorea</taxon>
        <taxon>Peniculida</taxon>
        <taxon>Parameciidae</taxon>
        <taxon>Paramecium</taxon>
    </lineage>
</organism>
<accession>A0A8S1QU01</accession>
<dbReference type="AlphaFoldDB" id="A0A8S1QU01"/>
<reference evidence="1" key="1">
    <citation type="submission" date="2021-01" db="EMBL/GenBank/DDBJ databases">
        <authorList>
            <consortium name="Genoscope - CEA"/>
            <person name="William W."/>
        </authorList>
    </citation>
    <scope>NUCLEOTIDE SEQUENCE</scope>
</reference>
<comment type="caution">
    <text evidence="1">The sequence shown here is derived from an EMBL/GenBank/DDBJ whole genome shotgun (WGS) entry which is preliminary data.</text>
</comment>
<evidence type="ECO:0000313" key="1">
    <source>
        <dbReference type="EMBL" id="CAD8118692.1"/>
    </source>
</evidence>
<dbReference type="OrthoDB" id="285311at2759"/>
<gene>
    <name evidence="1" type="ORF">PSON_ATCC_30995.1.T1180086</name>
</gene>
<dbReference type="EMBL" id="CAJJDN010000118">
    <property type="protein sequence ID" value="CAD8118692.1"/>
    <property type="molecule type" value="Genomic_DNA"/>
</dbReference>
<protein>
    <submittedName>
        <fullName evidence="1">Uncharacterized protein</fullName>
    </submittedName>
</protein>
<name>A0A8S1QU01_9CILI</name>
<sequence>MFFNKSQSTGQFRLQLASTTSRSNFNTKILSPKFNRSFSPKQNIELIEIKNNFPQREMFFEIQRLWEENKIPEIHQKYYYFILTSNLASQEYLMRQEIESYKLNGSIIKTLHQLTISREICLKEALAIQQSENIIEFVCLISNFLYDLRKITLNLIEYQRKWVNKLYIQYAYNYQWIYQGENYIMKIKKDHKLLFQMHPVLMKFFHMSESVDDIFYLGVINQAYERDLEYFDYLTKHKLDKKYVNRIKELETYVRVKLTGELSENKNKTLLQTKTNFLSTKELQSGQITSRKGSINKFQMELPPLPEYRSQVIYKQDDISFIIKDWPIKDIPQILSFWLSTNFEDFHKSFLQPSTYIQETLSYGLEAIMLQISDLGILLASIEQDCDIRKWVIHLIVCKEQIFDKIIHHFIRMLINNGDSFEQLGINLTLLECFEYNLKILNFQFCKIISIENLKVNYTQYVLDIKRTEQEQQSISIIYNPICFIYARVLSRIKKLVLNSDEETMEAQFCANLGKSNLIIFDTKTQEIAKNLVKQKIYGSSFSLIQNVKDITKVCPRFKSPIRTPVYLQYFNMNLQFLVFSSEIHKQTHQPYIRFSSRSKASLEDASLLQLSSNEVNNLRKLYLISTTDPFIKIYIFELKNDEITLNLQTIVNELFEKYDQKSLSQYNIWLPFFSCVGNRQNLTNSQLQSYFTSETYFEINFPRIGMNSVNYSFEGEKLINFPFIIGIVQSDLEQINKPIFSMLVQKEDIIKKCEPIQIAKKMEKDFEILVMQINPKDIELRIKEIVRFSCQITQDSFEKDSQKLINIMYYQQESCVLQFFVENLVQGYSLLYVDQNKVHERVWIIEMISCKSEIFFDIFLTQIVDLVFRQDSSASEILIAQNHYPQNNGQIIANKYISESIKKVGFKWRIVENDYKTQIRRTIFTIKRSNYYQPKVEQNISIKFNSYYSLQQSEARNEETNTLSYLKSKTIFQFAEDCFHYNLHKPYEQNQYIIEKVKNNLASLPMTQFTEFKNEQEVHQYFDKLTSVPTIDPKHTQVMTQYTNIQLKWLRSREIIIEGSKYIEVPNEQNFIYVSTFPKMNRRIYYVKLFNPGYFFFAMEVAYNQIESIRNDYIRFTERIYQEFHNKQPQTSSDLFIPQFQTCLTITEPAPNWSFINFSLIFNHTINQTIIKDLGNRTIKLQMPILSGIIQEDIGLRYEKPIVAFVASEYFD</sequence>